<dbReference type="EMBL" id="BONW01000057">
    <property type="protein sequence ID" value="GIG93287.1"/>
    <property type="molecule type" value="Genomic_DNA"/>
</dbReference>
<evidence type="ECO:0008006" key="3">
    <source>
        <dbReference type="Google" id="ProtNLM"/>
    </source>
</evidence>
<accession>A0ABQ4EGC8</accession>
<protein>
    <recommendedName>
        <fullName evidence="3">Phage tail protein</fullName>
    </recommendedName>
</protein>
<proteinExistence type="predicted"/>
<comment type="caution">
    <text evidence="1">The sequence shown here is derived from an EMBL/GenBank/DDBJ whole genome shotgun (WGS) entry which is preliminary data.</text>
</comment>
<keyword evidence="2" id="KW-1185">Reference proteome</keyword>
<organism evidence="1 2">
    <name type="scientific">Plantactinospora endophytica</name>
    <dbReference type="NCBI Taxonomy" id="673535"/>
    <lineage>
        <taxon>Bacteria</taxon>
        <taxon>Bacillati</taxon>
        <taxon>Actinomycetota</taxon>
        <taxon>Actinomycetes</taxon>
        <taxon>Micromonosporales</taxon>
        <taxon>Micromonosporaceae</taxon>
        <taxon>Plantactinospora</taxon>
    </lineage>
</organism>
<sequence>MSGPTAQLRVWGVLPDRYADRKVAASTVDAAGRMVALLVAPWVTCSERGAASGPYAATVVVVDGDDITEVALPELDLRFPKVDVLGDGFVLVAARCRMPAGPAVRTVTELEAQIPHNGRVVDADGSTRITFHAGDGIEQLVTDPAGAIWISYFDEASVCAPQLATRDPTKPPHRMTMPLPGLIRWTATGDPAWYATQDGYSNPSGWVDCYALNVGAGRVWAYPYPGFPLVEIDQRGIRCVRRTSVRSASGVIVADDRVAFIASQGHGPEAAGSYLVTFARIIDGPVETATTTPLLLPTGQRPTTRARRTVCRDNRMWMQFDDERTWYTLDIQ</sequence>
<dbReference type="Proteomes" id="UP000646749">
    <property type="component" value="Unassembled WGS sequence"/>
</dbReference>
<reference evidence="1 2" key="1">
    <citation type="submission" date="2021-01" db="EMBL/GenBank/DDBJ databases">
        <title>Whole genome shotgun sequence of Plantactinospora endophytica NBRC 110450.</title>
        <authorList>
            <person name="Komaki H."/>
            <person name="Tamura T."/>
        </authorList>
    </citation>
    <scope>NUCLEOTIDE SEQUENCE [LARGE SCALE GENOMIC DNA]</scope>
    <source>
        <strain evidence="1 2">NBRC 110450</strain>
    </source>
</reference>
<name>A0ABQ4EGC8_9ACTN</name>
<evidence type="ECO:0000313" key="1">
    <source>
        <dbReference type="EMBL" id="GIG93287.1"/>
    </source>
</evidence>
<gene>
    <name evidence="1" type="ORF">Pen02_82230</name>
</gene>
<evidence type="ECO:0000313" key="2">
    <source>
        <dbReference type="Proteomes" id="UP000646749"/>
    </source>
</evidence>